<dbReference type="AlphaFoldDB" id="A0A803R3R2"/>
<dbReference type="Proteomes" id="UP000596661">
    <property type="component" value="Chromosome 6"/>
</dbReference>
<protein>
    <submittedName>
        <fullName evidence="2">Uncharacterized protein</fullName>
    </submittedName>
</protein>
<reference evidence="2" key="2">
    <citation type="submission" date="2021-03" db="UniProtKB">
        <authorList>
            <consortium name="EnsemblPlants"/>
        </authorList>
    </citation>
    <scope>IDENTIFICATION</scope>
</reference>
<organism evidence="2 3">
    <name type="scientific">Cannabis sativa</name>
    <name type="common">Hemp</name>
    <name type="synonym">Marijuana</name>
    <dbReference type="NCBI Taxonomy" id="3483"/>
    <lineage>
        <taxon>Eukaryota</taxon>
        <taxon>Viridiplantae</taxon>
        <taxon>Streptophyta</taxon>
        <taxon>Embryophyta</taxon>
        <taxon>Tracheophyta</taxon>
        <taxon>Spermatophyta</taxon>
        <taxon>Magnoliopsida</taxon>
        <taxon>eudicotyledons</taxon>
        <taxon>Gunneridae</taxon>
        <taxon>Pentapetalae</taxon>
        <taxon>rosids</taxon>
        <taxon>fabids</taxon>
        <taxon>Rosales</taxon>
        <taxon>Cannabaceae</taxon>
        <taxon>Cannabis</taxon>
    </lineage>
</organism>
<evidence type="ECO:0000256" key="1">
    <source>
        <dbReference type="SAM" id="SignalP"/>
    </source>
</evidence>
<accession>A0A803R3R2</accession>
<feature type="signal peptide" evidence="1">
    <location>
        <begin position="1"/>
        <end position="16"/>
    </location>
</feature>
<dbReference type="EnsemblPlants" id="novel_model_4737_5bd9a17a">
    <property type="protein sequence ID" value="cds.novel_model_4737_5bd9a17a"/>
    <property type="gene ID" value="novel_gene_2481_5bd9a17a"/>
</dbReference>
<keyword evidence="3" id="KW-1185">Reference proteome</keyword>
<name>A0A803R3R2_CANSA</name>
<reference evidence="2" key="1">
    <citation type="submission" date="2018-11" db="EMBL/GenBank/DDBJ databases">
        <authorList>
            <person name="Grassa J C."/>
        </authorList>
    </citation>
    <scope>NUCLEOTIDE SEQUENCE [LARGE SCALE GENOMIC DNA]</scope>
</reference>
<feature type="chain" id="PRO_5030697414" evidence="1">
    <location>
        <begin position="17"/>
        <end position="64"/>
    </location>
</feature>
<sequence length="64" mass="7353">MMFLLSLNALLRNSFLYLLKLSNLTGEENIECLNLFCRHMEFSLFIHVHIHMSKTVGPNGSIVT</sequence>
<proteinExistence type="predicted"/>
<evidence type="ECO:0000313" key="2">
    <source>
        <dbReference type="EnsemblPlants" id="cds.novel_model_4737_5bd9a17a"/>
    </source>
</evidence>
<dbReference type="Gramene" id="novel_model_4737_5bd9a17a">
    <property type="protein sequence ID" value="cds.novel_model_4737_5bd9a17a"/>
    <property type="gene ID" value="novel_gene_2481_5bd9a17a"/>
</dbReference>
<keyword evidence="1" id="KW-0732">Signal</keyword>
<dbReference type="EMBL" id="UZAU01000563">
    <property type="status" value="NOT_ANNOTATED_CDS"/>
    <property type="molecule type" value="Genomic_DNA"/>
</dbReference>
<evidence type="ECO:0000313" key="3">
    <source>
        <dbReference type="Proteomes" id="UP000596661"/>
    </source>
</evidence>